<proteinExistence type="predicted"/>
<gene>
    <name evidence="2" type="ORF">F2P81_021503</name>
</gene>
<feature type="compositionally biased region" description="Basic and acidic residues" evidence="1">
    <location>
        <begin position="156"/>
        <end position="165"/>
    </location>
</feature>
<dbReference type="Proteomes" id="UP000438429">
    <property type="component" value="Unassembled WGS sequence"/>
</dbReference>
<protein>
    <submittedName>
        <fullName evidence="2">Uncharacterized protein</fullName>
    </submittedName>
</protein>
<comment type="caution">
    <text evidence="2">The sequence shown here is derived from an EMBL/GenBank/DDBJ whole genome shotgun (WGS) entry which is preliminary data.</text>
</comment>
<dbReference type="AlphaFoldDB" id="A0A6A4RVI8"/>
<accession>A0A6A4RVI8</accession>
<dbReference type="EMBL" id="VEVO01000019">
    <property type="protein sequence ID" value="KAF0026766.1"/>
    <property type="molecule type" value="Genomic_DNA"/>
</dbReference>
<organism evidence="2 3">
    <name type="scientific">Scophthalmus maximus</name>
    <name type="common">Turbot</name>
    <name type="synonym">Psetta maxima</name>
    <dbReference type="NCBI Taxonomy" id="52904"/>
    <lineage>
        <taxon>Eukaryota</taxon>
        <taxon>Metazoa</taxon>
        <taxon>Chordata</taxon>
        <taxon>Craniata</taxon>
        <taxon>Vertebrata</taxon>
        <taxon>Euteleostomi</taxon>
        <taxon>Actinopterygii</taxon>
        <taxon>Neopterygii</taxon>
        <taxon>Teleostei</taxon>
        <taxon>Neoteleostei</taxon>
        <taxon>Acanthomorphata</taxon>
        <taxon>Carangaria</taxon>
        <taxon>Pleuronectiformes</taxon>
        <taxon>Pleuronectoidei</taxon>
        <taxon>Scophthalmidae</taxon>
        <taxon>Scophthalmus</taxon>
    </lineage>
</organism>
<evidence type="ECO:0000313" key="2">
    <source>
        <dbReference type="EMBL" id="KAF0026766.1"/>
    </source>
</evidence>
<evidence type="ECO:0000313" key="3">
    <source>
        <dbReference type="Proteomes" id="UP000438429"/>
    </source>
</evidence>
<sequence length="187" mass="20696">MSEDSCLRLSRAIVCITERVLAAAFDRRRLRSTKESVCKGQAAPSAPAPRPSDAKLTAAALWASLLREVDEGIGGPRVVGLACRPLRAPLLFADIEFRMTMSRKKTSSFQSLQDSSDARRRSTSSMFEVKRWRLFASTAAISRAAASAARHGGMKRVAERPDVKSPWRRSLNRHDLEGQRPNVDQSD</sequence>
<feature type="region of interest" description="Disordered" evidence="1">
    <location>
        <begin position="146"/>
        <end position="187"/>
    </location>
</feature>
<name>A0A6A4RVI8_SCOMX</name>
<reference evidence="2 3" key="1">
    <citation type="submission" date="2019-06" db="EMBL/GenBank/DDBJ databases">
        <title>Draft genomes of female and male turbot (Scophthalmus maximus).</title>
        <authorList>
            <person name="Xu H."/>
            <person name="Xu X.-W."/>
            <person name="Shao C."/>
            <person name="Chen S."/>
        </authorList>
    </citation>
    <scope>NUCLEOTIDE SEQUENCE [LARGE SCALE GENOMIC DNA]</scope>
    <source>
        <strain evidence="2">Ysfricsl-2016a</strain>
        <tissue evidence="2">Blood</tissue>
    </source>
</reference>
<evidence type="ECO:0000256" key="1">
    <source>
        <dbReference type="SAM" id="MobiDB-lite"/>
    </source>
</evidence>